<organism evidence="2 3">
    <name type="scientific">Olea europaea subsp. europaea</name>
    <dbReference type="NCBI Taxonomy" id="158383"/>
    <lineage>
        <taxon>Eukaryota</taxon>
        <taxon>Viridiplantae</taxon>
        <taxon>Streptophyta</taxon>
        <taxon>Embryophyta</taxon>
        <taxon>Tracheophyta</taxon>
        <taxon>Spermatophyta</taxon>
        <taxon>Magnoliopsida</taxon>
        <taxon>eudicotyledons</taxon>
        <taxon>Gunneridae</taxon>
        <taxon>Pentapetalae</taxon>
        <taxon>asterids</taxon>
        <taxon>lamiids</taxon>
        <taxon>Lamiales</taxon>
        <taxon>Oleaceae</taxon>
        <taxon>Oleeae</taxon>
        <taxon>Olea</taxon>
    </lineage>
</organism>
<feature type="region of interest" description="Disordered" evidence="1">
    <location>
        <begin position="37"/>
        <end position="57"/>
    </location>
</feature>
<dbReference type="Proteomes" id="UP000594638">
    <property type="component" value="Unassembled WGS sequence"/>
</dbReference>
<gene>
    <name evidence="2" type="ORF">OLEA9_A089124</name>
</gene>
<accession>A0A8S0U9E8</accession>
<keyword evidence="3" id="KW-1185">Reference proteome</keyword>
<comment type="caution">
    <text evidence="2">The sequence shown here is derived from an EMBL/GenBank/DDBJ whole genome shotgun (WGS) entry which is preliminary data.</text>
</comment>
<evidence type="ECO:0000313" key="2">
    <source>
        <dbReference type="EMBL" id="CAA3014361.1"/>
    </source>
</evidence>
<protein>
    <submittedName>
        <fullName evidence="2">Uncharacterized protein</fullName>
    </submittedName>
</protein>
<name>A0A8S0U9E8_OLEEU</name>
<evidence type="ECO:0000313" key="3">
    <source>
        <dbReference type="Proteomes" id="UP000594638"/>
    </source>
</evidence>
<reference evidence="2 3" key="1">
    <citation type="submission" date="2019-12" db="EMBL/GenBank/DDBJ databases">
        <authorList>
            <person name="Alioto T."/>
            <person name="Alioto T."/>
            <person name="Gomez Garrido J."/>
        </authorList>
    </citation>
    <scope>NUCLEOTIDE SEQUENCE [LARGE SCALE GENOMIC DNA]</scope>
</reference>
<proteinExistence type="predicted"/>
<evidence type="ECO:0000256" key="1">
    <source>
        <dbReference type="SAM" id="MobiDB-lite"/>
    </source>
</evidence>
<dbReference type="Gramene" id="OE9A089124T1">
    <property type="protein sequence ID" value="OE9A089124C1"/>
    <property type="gene ID" value="OE9A089124"/>
</dbReference>
<dbReference type="AlphaFoldDB" id="A0A8S0U9E8"/>
<sequence>MVATSTVVVVRRRNSKGGSRKKKKAILGLDLVVPRWDTAKPPGRMDASAAQQKRARS</sequence>
<dbReference type="EMBL" id="CACTIH010007481">
    <property type="protein sequence ID" value="CAA3014361.1"/>
    <property type="molecule type" value="Genomic_DNA"/>
</dbReference>